<evidence type="ECO:0000256" key="6">
    <source>
        <dbReference type="ARBA" id="ARBA00007731"/>
    </source>
</evidence>
<dbReference type="HAMAP" id="MF_01021">
    <property type="entry name" value="HisI"/>
    <property type="match status" value="1"/>
</dbReference>
<dbReference type="InterPro" id="IPR038019">
    <property type="entry name" value="PRib_AMP_CycHydrolase_sf"/>
</dbReference>
<comment type="similarity">
    <text evidence="7 15">In the N-terminal section; belongs to the PRA-CH family.</text>
</comment>
<sequence length="216" mass="24868">MIDNIISKIKFDKSGLVPAIVQDFYTLDVLMMAYMNEESLKKTIETNETWFYSRSRKCLWHKGETSGHIQRVKEIKVDCDGDTLLILVEQVGGIACHTGNRSCFYRKIENSGLVEEKSKSAILSYLFSTFKNREENPKPDSYVSKLLNKGKSRILQKLGEEAVETIIAGMRGDKSEFVYEVTDLYFHIALSLYTFGLSFDNIYEELIRRKKDEKDG</sequence>
<evidence type="ECO:0000313" key="17">
    <source>
        <dbReference type="EMBL" id="AWB10658.1"/>
    </source>
</evidence>
<comment type="pathway">
    <text evidence="4 15">Amino-acid biosynthesis; L-histidine biosynthesis; L-histidine from 5-phospho-alpha-D-ribose 1-diphosphate: step 3/9.</text>
</comment>
<keyword evidence="8 15" id="KW-0963">Cytoplasm</keyword>
<keyword evidence="13 15" id="KW-0368">Histidine biosynthesis</keyword>
<evidence type="ECO:0000313" key="18">
    <source>
        <dbReference type="Proteomes" id="UP000244792"/>
    </source>
</evidence>
<comment type="subcellular location">
    <subcellularLocation>
        <location evidence="3 15">Cytoplasm</location>
    </subcellularLocation>
</comment>
<dbReference type="PANTHER" id="PTHR42945">
    <property type="entry name" value="HISTIDINE BIOSYNTHESIS BIFUNCTIONAL PROTEIN"/>
    <property type="match status" value="1"/>
</dbReference>
<evidence type="ECO:0000256" key="4">
    <source>
        <dbReference type="ARBA" id="ARBA00005169"/>
    </source>
</evidence>
<feature type="region of interest" description="Phosphoribosyl-ATP pyrophosphohydrolase" evidence="15">
    <location>
        <begin position="123"/>
        <end position="216"/>
    </location>
</feature>
<evidence type="ECO:0000256" key="1">
    <source>
        <dbReference type="ARBA" id="ARBA00000024"/>
    </source>
</evidence>
<dbReference type="Pfam" id="PF01503">
    <property type="entry name" value="PRA-PH"/>
    <property type="match status" value="1"/>
</dbReference>
<dbReference type="NCBIfam" id="NF002747">
    <property type="entry name" value="PRK02759.1"/>
    <property type="match status" value="1"/>
</dbReference>
<dbReference type="EMBL" id="CP020921">
    <property type="protein sequence ID" value="AWB10658.1"/>
    <property type="molecule type" value="Genomic_DNA"/>
</dbReference>
<dbReference type="Gene3D" id="1.10.287.1080">
    <property type="entry name" value="MazG-like"/>
    <property type="match status" value="1"/>
</dbReference>
<evidence type="ECO:0000256" key="11">
    <source>
        <dbReference type="ARBA" id="ARBA00022801"/>
    </source>
</evidence>
<dbReference type="GO" id="GO:0005524">
    <property type="term" value="F:ATP binding"/>
    <property type="evidence" value="ECO:0007669"/>
    <property type="project" value="UniProtKB-KW"/>
</dbReference>
<feature type="region of interest" description="Phosphoribosyl-AMP cyclohydrolase" evidence="15">
    <location>
        <begin position="1"/>
        <end position="122"/>
    </location>
</feature>
<evidence type="ECO:0000256" key="2">
    <source>
        <dbReference type="ARBA" id="ARBA00001460"/>
    </source>
</evidence>
<comment type="pathway">
    <text evidence="5 15">Amino-acid biosynthesis; L-histidine biosynthesis; L-histidine from 5-phospho-alpha-D-ribose 1-diphosphate: step 2/9.</text>
</comment>
<evidence type="ECO:0000256" key="12">
    <source>
        <dbReference type="ARBA" id="ARBA00022840"/>
    </source>
</evidence>
<dbReference type="NCBIfam" id="NF000768">
    <property type="entry name" value="PRK00051.1"/>
    <property type="match status" value="1"/>
</dbReference>
<evidence type="ECO:0000256" key="14">
    <source>
        <dbReference type="ARBA" id="ARBA00023268"/>
    </source>
</evidence>
<dbReference type="InterPro" id="IPR023019">
    <property type="entry name" value="His_synth_HisIE"/>
</dbReference>
<evidence type="ECO:0000256" key="10">
    <source>
        <dbReference type="ARBA" id="ARBA00022741"/>
    </source>
</evidence>
<gene>
    <name evidence="15" type="primary">hisI</name>
    <name evidence="15" type="synonym">hisIE</name>
    <name evidence="17" type="ORF">TDSAC_1317</name>
</gene>
<dbReference type="InterPro" id="IPR026660">
    <property type="entry name" value="PRA-CH"/>
</dbReference>
<dbReference type="HAMAP" id="MF_01020">
    <property type="entry name" value="HisE"/>
    <property type="match status" value="1"/>
</dbReference>
<dbReference type="CDD" id="cd11534">
    <property type="entry name" value="NTP-PPase_HisIE_like"/>
    <property type="match status" value="1"/>
</dbReference>
<dbReference type="NCBIfam" id="TIGR03188">
    <property type="entry name" value="histidine_hisI"/>
    <property type="match status" value="1"/>
</dbReference>
<keyword evidence="9 15" id="KW-0028">Amino-acid biosynthesis</keyword>
<keyword evidence="10 15" id="KW-0547">Nucleotide-binding</keyword>
<dbReference type="Proteomes" id="UP000244792">
    <property type="component" value="Chromosome"/>
</dbReference>
<keyword evidence="18" id="KW-1185">Reference proteome</keyword>
<comment type="catalytic activity">
    <reaction evidence="1 15">
        <text>1-(5-phospho-beta-D-ribosyl)-5'-AMP + H2O = 1-(5-phospho-beta-D-ribosyl)-5-[(5-phospho-beta-D-ribosylamino)methylideneamino]imidazole-4-carboxamide</text>
        <dbReference type="Rhea" id="RHEA:20049"/>
        <dbReference type="ChEBI" id="CHEBI:15377"/>
        <dbReference type="ChEBI" id="CHEBI:58435"/>
        <dbReference type="ChEBI" id="CHEBI:59457"/>
        <dbReference type="EC" id="3.5.4.19"/>
    </reaction>
</comment>
<dbReference type="RefSeq" id="WP_108309443.1">
    <property type="nucleotide sequence ID" value="NZ_CP020921.1"/>
</dbReference>
<dbReference type="SUPFAM" id="SSF141734">
    <property type="entry name" value="HisI-like"/>
    <property type="match status" value="1"/>
</dbReference>
<dbReference type="InterPro" id="IPR002496">
    <property type="entry name" value="PRib_AMP_CycHydrolase_dom"/>
</dbReference>
<dbReference type="GO" id="GO:0000105">
    <property type="term" value="P:L-histidine biosynthetic process"/>
    <property type="evidence" value="ECO:0007669"/>
    <property type="project" value="UniProtKB-UniRule"/>
</dbReference>
<comment type="catalytic activity">
    <reaction evidence="2 15">
        <text>1-(5-phospho-beta-D-ribosyl)-ATP + H2O = 1-(5-phospho-beta-D-ribosyl)-5'-AMP + diphosphate + H(+)</text>
        <dbReference type="Rhea" id="RHEA:22828"/>
        <dbReference type="ChEBI" id="CHEBI:15377"/>
        <dbReference type="ChEBI" id="CHEBI:15378"/>
        <dbReference type="ChEBI" id="CHEBI:33019"/>
        <dbReference type="ChEBI" id="CHEBI:59457"/>
        <dbReference type="ChEBI" id="CHEBI:73183"/>
        <dbReference type="EC" id="3.6.1.31"/>
    </reaction>
</comment>
<keyword evidence="11 15" id="KW-0378">Hydrolase</keyword>
<dbReference type="InterPro" id="IPR008179">
    <property type="entry name" value="HisE"/>
</dbReference>
<dbReference type="GO" id="GO:0004635">
    <property type="term" value="F:phosphoribosyl-AMP cyclohydrolase activity"/>
    <property type="evidence" value="ECO:0007669"/>
    <property type="project" value="UniProtKB-UniRule"/>
</dbReference>
<evidence type="ECO:0000256" key="13">
    <source>
        <dbReference type="ARBA" id="ARBA00023102"/>
    </source>
</evidence>
<evidence type="ECO:0000256" key="3">
    <source>
        <dbReference type="ARBA" id="ARBA00004496"/>
    </source>
</evidence>
<dbReference type="AlphaFoldDB" id="A0A2R4W1T4"/>
<proteinExistence type="inferred from homology"/>
<dbReference type="Pfam" id="PF01502">
    <property type="entry name" value="PRA-CH"/>
    <property type="match status" value="1"/>
</dbReference>
<dbReference type="InterPro" id="IPR021130">
    <property type="entry name" value="PRib-ATP_PPHydrolase-like"/>
</dbReference>
<evidence type="ECO:0000259" key="16">
    <source>
        <dbReference type="Pfam" id="PF01502"/>
    </source>
</evidence>
<evidence type="ECO:0000256" key="5">
    <source>
        <dbReference type="ARBA" id="ARBA00005204"/>
    </source>
</evidence>
<dbReference type="FunFam" id="3.10.20.810:FF:000001">
    <property type="entry name" value="Histidine biosynthesis bifunctional protein HisIE"/>
    <property type="match status" value="1"/>
</dbReference>
<dbReference type="PANTHER" id="PTHR42945:SF1">
    <property type="entry name" value="HISTIDINE BIOSYNTHESIS BIFUNCTIONAL PROTEIN HIS7"/>
    <property type="match status" value="1"/>
</dbReference>
<dbReference type="SUPFAM" id="SSF101386">
    <property type="entry name" value="all-alpha NTP pyrophosphatases"/>
    <property type="match status" value="1"/>
</dbReference>
<evidence type="ECO:0000256" key="8">
    <source>
        <dbReference type="ARBA" id="ARBA00022490"/>
    </source>
</evidence>
<organism evidence="17 18">
    <name type="scientific">Thermodesulfobium acidiphilum</name>
    <dbReference type="NCBI Taxonomy" id="1794699"/>
    <lineage>
        <taxon>Bacteria</taxon>
        <taxon>Pseudomonadati</taxon>
        <taxon>Thermodesulfobiota</taxon>
        <taxon>Thermodesulfobiia</taxon>
        <taxon>Thermodesulfobiales</taxon>
        <taxon>Thermodesulfobiaceae</taxon>
        <taxon>Thermodesulfobium</taxon>
    </lineage>
</organism>
<dbReference type="EC" id="3.5.4.19" evidence="15"/>
<evidence type="ECO:0000256" key="15">
    <source>
        <dbReference type="HAMAP-Rule" id="MF_01019"/>
    </source>
</evidence>
<dbReference type="UniPathway" id="UPA00031">
    <property type="reaction ID" value="UER00007"/>
</dbReference>
<name>A0A2R4W1T4_THEAF</name>
<dbReference type="GO" id="GO:0005737">
    <property type="term" value="C:cytoplasm"/>
    <property type="evidence" value="ECO:0007669"/>
    <property type="project" value="UniProtKB-SubCell"/>
</dbReference>
<dbReference type="OrthoDB" id="9795769at2"/>
<protein>
    <recommendedName>
        <fullName evidence="15">Histidine biosynthesis bifunctional protein HisIE</fullName>
    </recommendedName>
    <domain>
        <recommendedName>
            <fullName evidence="15">Phosphoribosyl-AMP cyclohydrolase</fullName>
            <shortName evidence="15">PRA-CH</shortName>
            <ecNumber evidence="15">3.5.4.19</ecNumber>
        </recommendedName>
    </domain>
    <domain>
        <recommendedName>
            <fullName evidence="15">Phosphoribosyl-ATP pyrophosphatase</fullName>
            <shortName evidence="15">PRA-PH</shortName>
            <ecNumber evidence="15">3.6.1.31</ecNumber>
        </recommendedName>
    </domain>
</protein>
<dbReference type="Gene3D" id="4.10.80.70">
    <property type="match status" value="1"/>
</dbReference>
<dbReference type="HAMAP" id="MF_01019">
    <property type="entry name" value="HisIE"/>
    <property type="match status" value="1"/>
</dbReference>
<dbReference type="KEGG" id="taci:TDSAC_1317"/>
<accession>A0A2R4W1T4</accession>
<dbReference type="Gene3D" id="3.10.20.810">
    <property type="entry name" value="Phosphoribosyl-AMP cyclohydrolase"/>
    <property type="match status" value="1"/>
</dbReference>
<feature type="domain" description="Phosphoribosyl-AMP cyclohydrolase" evidence="16">
    <location>
        <begin position="31"/>
        <end position="105"/>
    </location>
</feature>
<comment type="similarity">
    <text evidence="6 15">In the C-terminal section; belongs to the PRA-PH family.</text>
</comment>
<keyword evidence="14 15" id="KW-0511">Multifunctional enzyme</keyword>
<evidence type="ECO:0000256" key="7">
    <source>
        <dbReference type="ARBA" id="ARBA00008299"/>
    </source>
</evidence>
<keyword evidence="12 15" id="KW-0067">ATP-binding</keyword>
<dbReference type="GO" id="GO:0004636">
    <property type="term" value="F:phosphoribosyl-ATP diphosphatase activity"/>
    <property type="evidence" value="ECO:0007669"/>
    <property type="project" value="UniProtKB-UniRule"/>
</dbReference>
<dbReference type="EC" id="3.6.1.31" evidence="15"/>
<reference evidence="17 18" key="1">
    <citation type="submission" date="2017-04" db="EMBL/GenBank/DDBJ databases">
        <title>Genomic insights into metabolism of Thermodesulfobium acidiphilum.</title>
        <authorList>
            <person name="Toshchakov S.V."/>
            <person name="Frolov E.N."/>
            <person name="Kublanov I.V."/>
            <person name="Samarov N.I."/>
            <person name="Novikov A."/>
            <person name="Lebedinsky A.V."/>
            <person name="Bonch-Osmolovskaya E.A."/>
            <person name="Chernyh N.A."/>
        </authorList>
    </citation>
    <scope>NUCLEOTIDE SEQUENCE [LARGE SCALE GENOMIC DNA]</scope>
    <source>
        <strain evidence="17 18">3127-1</strain>
    </source>
</reference>
<evidence type="ECO:0000256" key="9">
    <source>
        <dbReference type="ARBA" id="ARBA00022605"/>
    </source>
</evidence>